<dbReference type="InterPro" id="IPR029052">
    <property type="entry name" value="Metallo-depent_PP-like"/>
</dbReference>
<dbReference type="Pfam" id="PF00149">
    <property type="entry name" value="Metallophos"/>
    <property type="match status" value="1"/>
</dbReference>
<evidence type="ECO:0000259" key="2">
    <source>
        <dbReference type="Pfam" id="PF00149"/>
    </source>
</evidence>
<evidence type="ECO:0000256" key="1">
    <source>
        <dbReference type="SAM" id="MobiDB-lite"/>
    </source>
</evidence>
<organism evidence="3 4">
    <name type="scientific">Bifidobacterium myosotis</name>
    <dbReference type="NCBI Taxonomy" id="1630166"/>
    <lineage>
        <taxon>Bacteria</taxon>
        <taxon>Bacillati</taxon>
        <taxon>Actinomycetota</taxon>
        <taxon>Actinomycetes</taxon>
        <taxon>Bifidobacteriales</taxon>
        <taxon>Bifidobacteriaceae</taxon>
        <taxon>Bifidobacterium</taxon>
    </lineage>
</organism>
<feature type="domain" description="Calcineurin-like phosphoesterase" evidence="2">
    <location>
        <begin position="45"/>
        <end position="164"/>
    </location>
</feature>
<dbReference type="InterPro" id="IPR004843">
    <property type="entry name" value="Calcineurin-like_PHP"/>
</dbReference>
<accession>A0A5M9ZGU0</accession>
<dbReference type="Proteomes" id="UP000410049">
    <property type="component" value="Unassembled WGS sequence"/>
</dbReference>
<feature type="region of interest" description="Disordered" evidence="1">
    <location>
        <begin position="168"/>
        <end position="229"/>
    </location>
</feature>
<dbReference type="EMBL" id="RZUH01000010">
    <property type="protein sequence ID" value="KAA8826571.1"/>
    <property type="molecule type" value="Genomic_DNA"/>
</dbReference>
<protein>
    <submittedName>
        <fullName evidence="3">Serine/threonine protein phosphatase</fullName>
    </submittedName>
</protein>
<dbReference type="GO" id="GO:0005737">
    <property type="term" value="C:cytoplasm"/>
    <property type="evidence" value="ECO:0007669"/>
    <property type="project" value="TreeGrafter"/>
</dbReference>
<evidence type="ECO:0000313" key="4">
    <source>
        <dbReference type="Proteomes" id="UP000410049"/>
    </source>
</evidence>
<evidence type="ECO:0000313" key="3">
    <source>
        <dbReference type="EMBL" id="KAA8826571.1"/>
    </source>
</evidence>
<name>A0A5M9ZGU0_9BIFI</name>
<feature type="region of interest" description="Disordered" evidence="1">
    <location>
        <begin position="1"/>
        <end position="26"/>
    </location>
</feature>
<proteinExistence type="predicted"/>
<comment type="caution">
    <text evidence="3">The sequence shown here is derived from an EMBL/GenBank/DDBJ whole genome shotgun (WGS) entry which is preliminary data.</text>
</comment>
<dbReference type="PANTHER" id="PTHR32440">
    <property type="entry name" value="PHOSPHATASE DCR2-RELATED-RELATED"/>
    <property type="match status" value="1"/>
</dbReference>
<gene>
    <name evidence="3" type="ORF">EMO91_10990</name>
</gene>
<dbReference type="GO" id="GO:0016788">
    <property type="term" value="F:hydrolase activity, acting on ester bonds"/>
    <property type="evidence" value="ECO:0007669"/>
    <property type="project" value="TreeGrafter"/>
</dbReference>
<reference evidence="3 4" key="1">
    <citation type="journal article" date="2019" name="Syst. Appl. Microbiol.">
        <title>Characterization of Bifidobacterium species in feaces of the Egyptian fruit bat: Description of B. vespertilionis sp. nov. and B. rousetti sp. nov.</title>
        <authorList>
            <person name="Modesto M."/>
            <person name="Satti M."/>
            <person name="Watanabe K."/>
            <person name="Puglisi E."/>
            <person name="Morelli L."/>
            <person name="Huang C.-H."/>
            <person name="Liou J.-S."/>
            <person name="Miyashita M."/>
            <person name="Tamura T."/>
            <person name="Saito S."/>
            <person name="Mori K."/>
            <person name="Huang L."/>
            <person name="Sciavilla P."/>
            <person name="Sandri C."/>
            <person name="Spiezio C."/>
            <person name="Vitali F."/>
            <person name="Cavalieri D."/>
            <person name="Perpetuini G."/>
            <person name="Tofalo R."/>
            <person name="Bonetti A."/>
            <person name="Arita M."/>
            <person name="Mattarelli P."/>
        </authorList>
    </citation>
    <scope>NUCLEOTIDE SEQUENCE [LARGE SCALE GENOMIC DNA]</scope>
    <source>
        <strain evidence="3 4">RST17</strain>
    </source>
</reference>
<sequence>MTETQRAPEGLMSKPRIKPADAEDDRPVSISARLGRLQFHNSGKFRVLQVADIQDGPKIAKDTMSLIEASLDASRPDLVIFSGNQIAGYDQAFAGSFRKRRWSDDPVSDTALAKTRELVRKAIGQCVGPLVKRGIPWAVTYGNHDFQCGLDNAELDAMYREFPGCVNPPRQWKTSDARGVAPGDLESGAPETPMSAMRETAAGGSYGSGLSANVTSPDETAAGGETPRQVVPRESGAIRGVGPLPDQVVFACEPGTFALPVMDAERTRNVLGLVLVNSGDYAHGGGFGTPSADALRFLRELPERIGAESMVFQHMPLPEYYDVLRPVAATTAFAMQGYRDHSSTYYVLDETKTQVGGYLGEGISCPDRSEEFEALRGGCIGVAAGHDHRNGFVGEHDGMLLIATPTCGFNTYGPAPAKRATRLIEFDIRHPYEPRTQLLEFGELVGKPSSKRAYTYAVNQQTPGEGEGDDLLRKPSLWSQLTGLFR</sequence>
<dbReference type="SUPFAM" id="SSF56300">
    <property type="entry name" value="Metallo-dependent phosphatases"/>
    <property type="match status" value="1"/>
</dbReference>
<dbReference type="PANTHER" id="PTHR32440:SF11">
    <property type="entry name" value="METALLOPHOSPHOESTERASE DOMAIN-CONTAINING PROTEIN"/>
    <property type="match status" value="1"/>
</dbReference>
<dbReference type="AlphaFoldDB" id="A0A5M9ZGU0"/>